<name>A0A3N0J1Y5_9ACTN</name>
<dbReference type="EMBL" id="PPTT01000003">
    <property type="protein sequence ID" value="RDB71073.1"/>
    <property type="molecule type" value="Genomic_DNA"/>
</dbReference>
<reference evidence="9" key="3">
    <citation type="journal article" date="2019" name="Microbiol. Resour. Announc.">
        <title>Draft Genome Sequences of Type Strains of Gordonibacter faecihominis, Paraeggerthella hongkongensis, Parvibacter caecicola,Slackia equolifaciens, Slackia faecicanis, and Slackia isoflavoniconvertens.</title>
        <authorList>
            <person name="Danylec N."/>
            <person name="Stoll D.A."/>
            <person name="Dotsch A."/>
            <person name="Huch M."/>
        </authorList>
    </citation>
    <scope>NUCLEOTIDE SEQUENCE</scope>
    <source>
        <strain evidence="9">DSM 16107</strain>
    </source>
</reference>
<dbReference type="GO" id="GO:0016887">
    <property type="term" value="F:ATP hydrolysis activity"/>
    <property type="evidence" value="ECO:0007669"/>
    <property type="project" value="InterPro"/>
</dbReference>
<gene>
    <name evidence="8" type="ORF">C1876_02225</name>
    <name evidence="9" type="ORF">DMP09_00840</name>
</gene>
<evidence type="ECO:0000313" key="8">
    <source>
        <dbReference type="EMBL" id="RDB71073.1"/>
    </source>
</evidence>
<dbReference type="GO" id="GO:0046677">
    <property type="term" value="P:response to antibiotic"/>
    <property type="evidence" value="ECO:0007669"/>
    <property type="project" value="UniProtKB-KW"/>
</dbReference>
<dbReference type="RefSeq" id="WP_114545103.1">
    <property type="nucleotide sequence ID" value="NZ_PPTT01000003.1"/>
</dbReference>
<dbReference type="InterPro" id="IPR003593">
    <property type="entry name" value="AAA+_ATPase"/>
</dbReference>
<organism evidence="9 11">
    <name type="scientific">Eggerthella sinensis</name>
    <dbReference type="NCBI Taxonomy" id="242230"/>
    <lineage>
        <taxon>Bacteria</taxon>
        <taxon>Bacillati</taxon>
        <taxon>Actinomycetota</taxon>
        <taxon>Coriobacteriia</taxon>
        <taxon>Eggerthellales</taxon>
        <taxon>Eggerthellaceae</taxon>
        <taxon>Eggerthella</taxon>
    </lineage>
</organism>
<dbReference type="InterPro" id="IPR027417">
    <property type="entry name" value="P-loop_NTPase"/>
</dbReference>
<evidence type="ECO:0000256" key="4">
    <source>
        <dbReference type="ARBA" id="ARBA00022741"/>
    </source>
</evidence>
<protein>
    <submittedName>
        <fullName evidence="9">ABC transporter ATP-binding protein</fullName>
    </submittedName>
</protein>
<dbReference type="AlphaFoldDB" id="A0A3N0J1Y5"/>
<sequence length="311" mass="34662">MSHPSDLEHSPVIEIRGLKKDYGSGRGVFGVSFAVEGGEVFGFLGPNGAGKTVTMRNLMGFIRPDEGTVQINGLNCFSQRARIQEHLGYLPGEIACMDEMTGAAFLEFMARMKKLRDRTRMNELVEYFELDPARRIRKMSKGTKQKVGLVCAFMTSPDIILLDEPTSGLDPLMQSRFIDLVLQEKRRGATILLSSHLFEEVERTCDRVAFIRAGQLAAVERMDDVRKSRKRVFVITFADAAARDRYARAHVDASPQPQGAASVEVTVAGNFDAFVKDLAAYDIVDLTAREQTLEELFMHLYGTMEKGGSHE</sequence>
<keyword evidence="3" id="KW-0813">Transport</keyword>
<comment type="similarity">
    <text evidence="2">Belongs to the ABC transporter superfamily.</text>
</comment>
<dbReference type="Gene3D" id="3.40.50.300">
    <property type="entry name" value="P-loop containing nucleotide triphosphate hydrolases"/>
    <property type="match status" value="1"/>
</dbReference>
<comment type="caution">
    <text evidence="9">The sequence shown here is derived from an EMBL/GenBank/DDBJ whole genome shotgun (WGS) entry which is preliminary data.</text>
</comment>
<reference evidence="8 10" key="1">
    <citation type="journal article" date="2018" name="Elife">
        <title>Discovery and characterization of a prevalent human gut bacterial enzyme sufficient for the inactivation of a family of plant toxins.</title>
        <authorList>
            <person name="Koppel N."/>
            <person name="Bisanz J.E."/>
            <person name="Pandelia M.E."/>
            <person name="Turnbaugh P.J."/>
            <person name="Balskus E.P."/>
        </authorList>
    </citation>
    <scope>NUCLEOTIDE SEQUENCE [LARGE SCALE GENOMIC DNA]</scope>
    <source>
        <strain evidence="8 10">DSM 16107</strain>
    </source>
</reference>
<evidence type="ECO:0000313" key="10">
    <source>
        <dbReference type="Proteomes" id="UP000253817"/>
    </source>
</evidence>
<dbReference type="Pfam" id="PF00005">
    <property type="entry name" value="ABC_tran"/>
    <property type="match status" value="1"/>
</dbReference>
<dbReference type="GO" id="GO:0005886">
    <property type="term" value="C:plasma membrane"/>
    <property type="evidence" value="ECO:0007669"/>
    <property type="project" value="UniProtKB-SubCell"/>
</dbReference>
<keyword evidence="5 9" id="KW-0067">ATP-binding</keyword>
<dbReference type="SMART" id="SM00382">
    <property type="entry name" value="AAA"/>
    <property type="match status" value="1"/>
</dbReference>
<dbReference type="PANTHER" id="PTHR42711">
    <property type="entry name" value="ABC TRANSPORTER ATP-BINDING PROTEIN"/>
    <property type="match status" value="1"/>
</dbReference>
<evidence type="ECO:0000313" key="9">
    <source>
        <dbReference type="EMBL" id="RNM43239.1"/>
    </source>
</evidence>
<keyword evidence="10" id="KW-1185">Reference proteome</keyword>
<dbReference type="EMBL" id="QICC01000002">
    <property type="protein sequence ID" value="RNM43239.1"/>
    <property type="molecule type" value="Genomic_DNA"/>
</dbReference>
<evidence type="ECO:0000256" key="6">
    <source>
        <dbReference type="ARBA" id="ARBA00023251"/>
    </source>
</evidence>
<keyword evidence="4" id="KW-0547">Nucleotide-binding</keyword>
<proteinExistence type="inferred from homology"/>
<accession>A0A3N0J1Y5</accession>
<evidence type="ECO:0000256" key="5">
    <source>
        <dbReference type="ARBA" id="ARBA00022840"/>
    </source>
</evidence>
<dbReference type="Proteomes" id="UP000253817">
    <property type="component" value="Unassembled WGS sequence"/>
</dbReference>
<dbReference type="Proteomes" id="UP000270112">
    <property type="component" value="Unassembled WGS sequence"/>
</dbReference>
<comment type="subcellular location">
    <subcellularLocation>
        <location evidence="1">Cell membrane</location>
        <topology evidence="1">Peripheral membrane protein</topology>
    </subcellularLocation>
</comment>
<dbReference type="CDD" id="cd03230">
    <property type="entry name" value="ABC_DR_subfamily_A"/>
    <property type="match status" value="1"/>
</dbReference>
<evidence type="ECO:0000256" key="2">
    <source>
        <dbReference type="ARBA" id="ARBA00005417"/>
    </source>
</evidence>
<dbReference type="PANTHER" id="PTHR42711:SF5">
    <property type="entry name" value="ABC TRANSPORTER ATP-BINDING PROTEIN NATA"/>
    <property type="match status" value="1"/>
</dbReference>
<feature type="domain" description="ABC transporter" evidence="7">
    <location>
        <begin position="13"/>
        <end position="238"/>
    </location>
</feature>
<dbReference type="PROSITE" id="PS50893">
    <property type="entry name" value="ABC_TRANSPORTER_2"/>
    <property type="match status" value="1"/>
</dbReference>
<evidence type="ECO:0000256" key="3">
    <source>
        <dbReference type="ARBA" id="ARBA00022448"/>
    </source>
</evidence>
<dbReference type="GO" id="GO:0005524">
    <property type="term" value="F:ATP binding"/>
    <property type="evidence" value="ECO:0007669"/>
    <property type="project" value="UniProtKB-KW"/>
</dbReference>
<keyword evidence="6" id="KW-0046">Antibiotic resistance</keyword>
<dbReference type="InterPro" id="IPR003439">
    <property type="entry name" value="ABC_transporter-like_ATP-bd"/>
</dbReference>
<reference evidence="11" key="2">
    <citation type="submission" date="2018-05" db="EMBL/GenBank/DDBJ databases">
        <title>Genome Sequencing of selected type strains of the family Eggerthellaceae.</title>
        <authorList>
            <person name="Danylec N."/>
            <person name="Stoll D.A."/>
            <person name="Doetsch A."/>
            <person name="Huch M."/>
        </authorList>
    </citation>
    <scope>NUCLEOTIDE SEQUENCE [LARGE SCALE GENOMIC DNA]</scope>
    <source>
        <strain evidence="11">DSM 16107</strain>
    </source>
</reference>
<dbReference type="OrthoDB" id="3177347at2"/>
<evidence type="ECO:0000259" key="7">
    <source>
        <dbReference type="PROSITE" id="PS50893"/>
    </source>
</evidence>
<dbReference type="SUPFAM" id="SSF52540">
    <property type="entry name" value="P-loop containing nucleoside triphosphate hydrolases"/>
    <property type="match status" value="1"/>
</dbReference>
<evidence type="ECO:0000256" key="1">
    <source>
        <dbReference type="ARBA" id="ARBA00004202"/>
    </source>
</evidence>
<evidence type="ECO:0000313" key="11">
    <source>
        <dbReference type="Proteomes" id="UP000270112"/>
    </source>
</evidence>
<dbReference type="InterPro" id="IPR050763">
    <property type="entry name" value="ABC_transporter_ATP-binding"/>
</dbReference>